<organism evidence="2 3">
    <name type="scientific">Saccharopolyspora gregorii</name>
    <dbReference type="NCBI Taxonomy" id="33914"/>
    <lineage>
        <taxon>Bacteria</taxon>
        <taxon>Bacillati</taxon>
        <taxon>Actinomycetota</taxon>
        <taxon>Actinomycetes</taxon>
        <taxon>Pseudonocardiales</taxon>
        <taxon>Pseudonocardiaceae</taxon>
        <taxon>Saccharopolyspora</taxon>
    </lineage>
</organism>
<dbReference type="Proteomes" id="UP001500483">
    <property type="component" value="Unassembled WGS sequence"/>
</dbReference>
<name>A0ABP6RMN9_9PSEU</name>
<sequence length="614" mass="69429">MLQYRTLLHFEQGHHDVPELVREQLHSWLRKHKRLDADALRPNEVARLGEDTEGILLEQRRQDGSFAQRTRITERKPNGVWRSHLTLLVPSPEEPAIVWFDVVNPDRAGDADEERRWAGTPKVVRELLGIVPAHDGMAKLADRPQVVGIDDVPELVDVVRDGKRRVPVYLAGSAPDLPRHPWLEMVASLLAETVSIGAGYVLDAEATELFAEIVGPNHAVQPGTMRTFLPGADPADGADGLRHRVLGTQRLVEDPAGRLRRLLGWRARDMAIEAPLPSVLRRLDRSFGQQLDELVIGERAPEPVAQPTELEPARPLRPVQTQDRPLPIRPAAPVLDEADRIALQIGRALRAEYGDLDLDRAREMINLARHGERERQQRRVISERLNELREAASTLQEENEALNARLDQSLFDEALTYEDLNKAEARVRHLQSRLHDAGQYADAWSQPEPEAPAPSSLSVLLKQVDTLERVEFTWNEEDIFKLAEHDRMDSWAAKVWNALLALQDYARVVADGEHPSGVEGYLNNLPAGCRGYPANRHARDESEDVRTNRKFWSRRMFPVPNSLDPDGQVFMGAHFKIANSRMVSPRMHYYDATARDGKVYVGYLGRHLPTQQTN</sequence>
<accession>A0ABP6RMN9</accession>
<evidence type="ECO:0000256" key="1">
    <source>
        <dbReference type="SAM" id="Coils"/>
    </source>
</evidence>
<reference evidence="3" key="1">
    <citation type="journal article" date="2019" name="Int. J. Syst. Evol. Microbiol.">
        <title>The Global Catalogue of Microorganisms (GCM) 10K type strain sequencing project: providing services to taxonomists for standard genome sequencing and annotation.</title>
        <authorList>
            <consortium name="The Broad Institute Genomics Platform"/>
            <consortium name="The Broad Institute Genome Sequencing Center for Infectious Disease"/>
            <person name="Wu L."/>
            <person name="Ma J."/>
        </authorList>
    </citation>
    <scope>NUCLEOTIDE SEQUENCE [LARGE SCALE GENOMIC DNA]</scope>
    <source>
        <strain evidence="3">JCM 9687</strain>
    </source>
</reference>
<keyword evidence="1" id="KW-0175">Coiled coil</keyword>
<protein>
    <submittedName>
        <fullName evidence="2">Uncharacterized protein</fullName>
    </submittedName>
</protein>
<keyword evidence="3" id="KW-1185">Reference proteome</keyword>
<evidence type="ECO:0000313" key="3">
    <source>
        <dbReference type="Proteomes" id="UP001500483"/>
    </source>
</evidence>
<gene>
    <name evidence="2" type="ORF">GCM10020366_18090</name>
</gene>
<evidence type="ECO:0000313" key="2">
    <source>
        <dbReference type="EMBL" id="GAA3355948.1"/>
    </source>
</evidence>
<comment type="caution">
    <text evidence="2">The sequence shown here is derived from an EMBL/GenBank/DDBJ whole genome shotgun (WGS) entry which is preliminary data.</text>
</comment>
<dbReference type="RefSeq" id="WP_344925525.1">
    <property type="nucleotide sequence ID" value="NZ_BAAAYK010000038.1"/>
</dbReference>
<proteinExistence type="predicted"/>
<feature type="coiled-coil region" evidence="1">
    <location>
        <begin position="378"/>
        <end position="405"/>
    </location>
</feature>
<dbReference type="EMBL" id="BAAAYK010000038">
    <property type="protein sequence ID" value="GAA3355948.1"/>
    <property type="molecule type" value="Genomic_DNA"/>
</dbReference>